<sequence>MKKVLAIVGPTAVGKTATSIKLAKKFNGEIISGDSMQVYRKLDIGTAKITEDEKQGIVHHLINIRDIDQRFSVADFVSDATAAIAQITAAGKLPIIVGGTGFYLQALLNGLTLGGDQFESDQLRRELLAQAAVKGNGALHQRLAKVDPVAAERIPVNNVRRVIRALEVYIKTGHRFSDQTNRPRPYDAFIVGLTTDRATLYKRINQRVDQMMDQGLLDEARYVYQNGGTRLQAGKGIGYHEFEPYFSHDRTLAEAVDLVKKDSRHYAKRQLTWFRNKTKPHWYDIISDPGDVSRLNDDVRKWLESGDQSN</sequence>
<evidence type="ECO:0000313" key="15">
    <source>
        <dbReference type="Proteomes" id="UP000305100"/>
    </source>
</evidence>
<dbReference type="FunFam" id="1.10.20.140:FF:000001">
    <property type="entry name" value="tRNA dimethylallyltransferase"/>
    <property type="match status" value="1"/>
</dbReference>
<evidence type="ECO:0000256" key="12">
    <source>
        <dbReference type="RuleBase" id="RU003784"/>
    </source>
</evidence>
<keyword evidence="5 10" id="KW-0819">tRNA processing</keyword>
<comment type="subunit">
    <text evidence="10">Monomer.</text>
</comment>
<dbReference type="OrthoDB" id="9776390at2"/>
<dbReference type="InterPro" id="IPR027417">
    <property type="entry name" value="P-loop_NTPase"/>
</dbReference>
<dbReference type="Gene3D" id="1.10.20.140">
    <property type="match status" value="1"/>
</dbReference>
<evidence type="ECO:0000256" key="10">
    <source>
        <dbReference type="HAMAP-Rule" id="MF_00185"/>
    </source>
</evidence>
<dbReference type="PANTHER" id="PTHR11088">
    <property type="entry name" value="TRNA DIMETHYLALLYLTRANSFERASE"/>
    <property type="match status" value="1"/>
</dbReference>
<evidence type="ECO:0000256" key="9">
    <source>
        <dbReference type="ARBA" id="ARBA00049563"/>
    </source>
</evidence>
<dbReference type="GO" id="GO:0006400">
    <property type="term" value="P:tRNA modification"/>
    <property type="evidence" value="ECO:0007669"/>
    <property type="project" value="TreeGrafter"/>
</dbReference>
<evidence type="ECO:0000256" key="8">
    <source>
        <dbReference type="ARBA" id="ARBA00022842"/>
    </source>
</evidence>
<evidence type="ECO:0000256" key="1">
    <source>
        <dbReference type="ARBA" id="ARBA00001946"/>
    </source>
</evidence>
<comment type="function">
    <text evidence="2 10 12">Catalyzes the transfer of a dimethylallyl group onto the adenine at position 37 in tRNAs that read codons beginning with uridine, leading to the formation of N6-(dimethylallyl)adenosine (i(6)A).</text>
</comment>
<dbReference type="Gene3D" id="3.40.50.300">
    <property type="entry name" value="P-loop containing nucleotide triphosphate hydrolases"/>
    <property type="match status" value="1"/>
</dbReference>
<comment type="caution">
    <text evidence="10">Lacks conserved residue(s) required for the propagation of feature annotation.</text>
</comment>
<evidence type="ECO:0000313" key="14">
    <source>
        <dbReference type="EMBL" id="TLQ20628.1"/>
    </source>
</evidence>
<keyword evidence="4 10" id="KW-0808">Transferase</keyword>
<dbReference type="InterPro" id="IPR018022">
    <property type="entry name" value="IPT"/>
</dbReference>
<dbReference type="SUPFAM" id="SSF52540">
    <property type="entry name" value="P-loop containing nucleoside triphosphate hydrolases"/>
    <property type="match status" value="2"/>
</dbReference>
<proteinExistence type="inferred from homology"/>
<gene>
    <name evidence="10 14" type="primary">miaA</name>
    <name evidence="14" type="ORF">FEZ41_02620</name>
</gene>
<evidence type="ECO:0000256" key="6">
    <source>
        <dbReference type="ARBA" id="ARBA00022741"/>
    </source>
</evidence>
<evidence type="ECO:0000256" key="13">
    <source>
        <dbReference type="RuleBase" id="RU003785"/>
    </source>
</evidence>
<feature type="site" description="Interaction with substrate tRNA" evidence="10">
    <location>
        <position position="100"/>
    </location>
</feature>
<accession>A0A5R9CZC0</accession>
<feature type="region of interest" description="Interaction with substrate tRNA" evidence="10">
    <location>
        <begin position="34"/>
        <end position="37"/>
    </location>
</feature>
<dbReference type="InterPro" id="IPR039657">
    <property type="entry name" value="Dimethylallyltransferase"/>
</dbReference>
<dbReference type="HAMAP" id="MF_00185">
    <property type="entry name" value="IPP_trans"/>
    <property type="match status" value="1"/>
</dbReference>
<feature type="binding site" evidence="10">
    <location>
        <begin position="11"/>
        <end position="16"/>
    </location>
    <ligand>
        <name>substrate</name>
    </ligand>
</feature>
<dbReference type="GO" id="GO:0052381">
    <property type="term" value="F:tRNA dimethylallyltransferase activity"/>
    <property type="evidence" value="ECO:0007669"/>
    <property type="project" value="UniProtKB-UniRule"/>
</dbReference>
<name>A0A5R9CZC0_9LACO</name>
<comment type="catalytic activity">
    <reaction evidence="9 10 11">
        <text>adenosine(37) in tRNA + dimethylallyl diphosphate = N(6)-dimethylallyladenosine(37) in tRNA + diphosphate</text>
        <dbReference type="Rhea" id="RHEA:26482"/>
        <dbReference type="Rhea" id="RHEA-COMP:10162"/>
        <dbReference type="Rhea" id="RHEA-COMP:10375"/>
        <dbReference type="ChEBI" id="CHEBI:33019"/>
        <dbReference type="ChEBI" id="CHEBI:57623"/>
        <dbReference type="ChEBI" id="CHEBI:74411"/>
        <dbReference type="ChEBI" id="CHEBI:74415"/>
        <dbReference type="EC" id="2.5.1.75"/>
    </reaction>
</comment>
<keyword evidence="7 10" id="KW-0067">ATP-binding</keyword>
<evidence type="ECO:0000256" key="2">
    <source>
        <dbReference type="ARBA" id="ARBA00003213"/>
    </source>
</evidence>
<dbReference type="NCBIfam" id="TIGR00174">
    <property type="entry name" value="miaA"/>
    <property type="match status" value="1"/>
</dbReference>
<reference evidence="14 15" key="1">
    <citation type="submission" date="2019-05" db="EMBL/GenBank/DDBJ databases">
        <title>The metagenome of a microbial culture collection derived from dairy environment covers the genomic content of the human microbiome.</title>
        <authorList>
            <person name="Roder T."/>
            <person name="Wuthrich D."/>
            <person name="Sattari Z."/>
            <person name="Von Ah U."/>
            <person name="Bar C."/>
            <person name="Ronchi F."/>
            <person name="Macpherson A.J."/>
            <person name="Ganal-Vonarburg S.C."/>
            <person name="Bruggmann R."/>
            <person name="Vergeres G."/>
        </authorList>
    </citation>
    <scope>NUCLEOTIDE SEQUENCE [LARGE SCALE GENOMIC DNA]</scope>
    <source>
        <strain evidence="14 15">FAM 1079</strain>
    </source>
</reference>
<organism evidence="14 15">
    <name type="scientific">Lentilactobacillus parafarraginis</name>
    <dbReference type="NCBI Taxonomy" id="390842"/>
    <lineage>
        <taxon>Bacteria</taxon>
        <taxon>Bacillati</taxon>
        <taxon>Bacillota</taxon>
        <taxon>Bacilli</taxon>
        <taxon>Lactobacillales</taxon>
        <taxon>Lactobacillaceae</taxon>
        <taxon>Lentilactobacillus</taxon>
    </lineage>
</organism>
<keyword evidence="6 10" id="KW-0547">Nucleotide-binding</keyword>
<comment type="caution">
    <text evidence="14">The sequence shown here is derived from an EMBL/GenBank/DDBJ whole genome shotgun (WGS) entry which is preliminary data.</text>
</comment>
<dbReference type="GO" id="GO:0005524">
    <property type="term" value="F:ATP binding"/>
    <property type="evidence" value="ECO:0007669"/>
    <property type="project" value="UniProtKB-UniRule"/>
</dbReference>
<evidence type="ECO:0000256" key="5">
    <source>
        <dbReference type="ARBA" id="ARBA00022694"/>
    </source>
</evidence>
<dbReference type="AlphaFoldDB" id="A0A5R9CZC0"/>
<evidence type="ECO:0000256" key="7">
    <source>
        <dbReference type="ARBA" id="ARBA00022840"/>
    </source>
</evidence>
<comment type="similarity">
    <text evidence="3 10 13">Belongs to the IPP transferase family.</text>
</comment>
<dbReference type="Proteomes" id="UP000305100">
    <property type="component" value="Unassembled WGS sequence"/>
</dbReference>
<evidence type="ECO:0000256" key="11">
    <source>
        <dbReference type="RuleBase" id="RU003783"/>
    </source>
</evidence>
<evidence type="ECO:0000256" key="4">
    <source>
        <dbReference type="ARBA" id="ARBA00022679"/>
    </source>
</evidence>
<comment type="cofactor">
    <cofactor evidence="1 10">
        <name>Mg(2+)</name>
        <dbReference type="ChEBI" id="CHEBI:18420"/>
    </cofactor>
</comment>
<feature type="site" description="Interaction with substrate tRNA" evidence="10">
    <location>
        <position position="124"/>
    </location>
</feature>
<evidence type="ECO:0000256" key="3">
    <source>
        <dbReference type="ARBA" id="ARBA00005842"/>
    </source>
</evidence>
<dbReference type="RefSeq" id="WP_054733085.1">
    <property type="nucleotide sequence ID" value="NZ_VBSX01000004.1"/>
</dbReference>
<keyword evidence="8 10" id="KW-0460">Magnesium</keyword>
<feature type="binding site" evidence="10">
    <location>
        <begin position="9"/>
        <end position="16"/>
    </location>
    <ligand>
        <name>ATP</name>
        <dbReference type="ChEBI" id="CHEBI:30616"/>
    </ligand>
</feature>
<dbReference type="EC" id="2.5.1.75" evidence="10"/>
<dbReference type="Pfam" id="PF01715">
    <property type="entry name" value="IPPT"/>
    <property type="match status" value="1"/>
</dbReference>
<dbReference type="PANTHER" id="PTHR11088:SF60">
    <property type="entry name" value="TRNA DIMETHYLALLYLTRANSFERASE"/>
    <property type="match status" value="1"/>
</dbReference>
<dbReference type="EMBL" id="VBSX01000004">
    <property type="protein sequence ID" value="TLQ20628.1"/>
    <property type="molecule type" value="Genomic_DNA"/>
</dbReference>
<protein>
    <recommendedName>
        <fullName evidence="10">tRNA dimethylallyltransferase</fullName>
        <ecNumber evidence="10">2.5.1.75</ecNumber>
    </recommendedName>
    <alternativeName>
        <fullName evidence="10">Dimethylallyl diphosphate:tRNA dimethylallyltransferase</fullName>
        <shortName evidence="10">DMAPP:tRNA dimethylallyltransferase</shortName>
        <shortName evidence="10">DMATase</shortName>
    </alternativeName>
    <alternativeName>
        <fullName evidence="10">Isopentenyl-diphosphate:tRNA isopentenyltransferase</fullName>
        <shortName evidence="10">IPP transferase</shortName>
        <shortName evidence="10">IPPT</shortName>
        <shortName evidence="10">IPTase</shortName>
    </alternativeName>
</protein>